<sequence length="516" mass="57928">MELENIDPLPQSISSTTISLIFQTTESTLQQPTNLIALNSEFESINDEFDKQSDDEFDKQLELYEGQKFKTVEKAYITVKLFAHSNGFGIRKGHVEKDASGVHEISKSFLTKEILKDIEFYTLSGKINASAQYRLLLEKYKVPIHHSNLYNAITKIKRMASHGDNDEAELALYADRHSWARAYTFRHFTASAQATSHMQDDDDDDDAAFIDNAFDYPLAHSLVLFKQVEDKVVEVWEVIHMTWQHSQLLVFLLSDGSFICSSAKFSINFVAKCWLLEKYQDEDLGMQSLVNLSTVFLSELSEALAPMTILSSNESSSLFSVSNEMSTMTRLSSSVAINIAIEKDDLNVLKSLKTYILQNNCSLVENTTNASTSGHKTSILKEHSEPNVIIEKLSKAQDKQSKSVRGPRTNTCGEYSGKATSYELIESPPRSPLNEILTNISEKISAESYRYCGALFGSFRHAVFEHIFKSKISPTVNSESSEADIISWKSSEAYDGVKTITKKVQEDSSSSDSEQN</sequence>
<dbReference type="AlphaFoldDB" id="A0A9N9GQQ0"/>
<organism evidence="1 2">
    <name type="scientific">Dentiscutata erythropus</name>
    <dbReference type="NCBI Taxonomy" id="1348616"/>
    <lineage>
        <taxon>Eukaryota</taxon>
        <taxon>Fungi</taxon>
        <taxon>Fungi incertae sedis</taxon>
        <taxon>Mucoromycota</taxon>
        <taxon>Glomeromycotina</taxon>
        <taxon>Glomeromycetes</taxon>
        <taxon>Diversisporales</taxon>
        <taxon>Gigasporaceae</taxon>
        <taxon>Dentiscutata</taxon>
    </lineage>
</organism>
<reference evidence="1" key="1">
    <citation type="submission" date="2021-06" db="EMBL/GenBank/DDBJ databases">
        <authorList>
            <person name="Kallberg Y."/>
            <person name="Tangrot J."/>
            <person name="Rosling A."/>
        </authorList>
    </citation>
    <scope>NUCLEOTIDE SEQUENCE</scope>
    <source>
        <strain evidence="1">MA453B</strain>
    </source>
</reference>
<name>A0A9N9GQQ0_9GLOM</name>
<keyword evidence="2" id="KW-1185">Reference proteome</keyword>
<accession>A0A9N9GQQ0</accession>
<dbReference type="EMBL" id="CAJVPY010004564">
    <property type="protein sequence ID" value="CAG8622948.1"/>
    <property type="molecule type" value="Genomic_DNA"/>
</dbReference>
<evidence type="ECO:0000313" key="2">
    <source>
        <dbReference type="Proteomes" id="UP000789405"/>
    </source>
</evidence>
<gene>
    <name evidence="1" type="ORF">DERYTH_LOCUS8736</name>
</gene>
<protein>
    <submittedName>
        <fullName evidence="1">23329_t:CDS:1</fullName>
    </submittedName>
</protein>
<evidence type="ECO:0000313" key="1">
    <source>
        <dbReference type="EMBL" id="CAG8622948.1"/>
    </source>
</evidence>
<dbReference type="OrthoDB" id="2426558at2759"/>
<proteinExistence type="predicted"/>
<comment type="caution">
    <text evidence="1">The sequence shown here is derived from an EMBL/GenBank/DDBJ whole genome shotgun (WGS) entry which is preliminary data.</text>
</comment>
<dbReference type="Proteomes" id="UP000789405">
    <property type="component" value="Unassembled WGS sequence"/>
</dbReference>